<name>A0AA38FY75_TAXCH</name>
<dbReference type="InterPro" id="IPR004813">
    <property type="entry name" value="OPT"/>
</dbReference>
<dbReference type="OMA" id="GDMKRTI"/>
<evidence type="ECO:0000256" key="4">
    <source>
        <dbReference type="ARBA" id="ARBA00022692"/>
    </source>
</evidence>
<accession>A0AA38FY75</accession>
<evidence type="ECO:0008006" key="12">
    <source>
        <dbReference type="Google" id="ProtNLM"/>
    </source>
</evidence>
<keyword evidence="7 9" id="KW-1133">Transmembrane helix</keyword>
<evidence type="ECO:0000256" key="5">
    <source>
        <dbReference type="ARBA" id="ARBA00022856"/>
    </source>
</evidence>
<dbReference type="Proteomes" id="UP000824469">
    <property type="component" value="Unassembled WGS sequence"/>
</dbReference>
<dbReference type="Pfam" id="PF03169">
    <property type="entry name" value="OPT"/>
    <property type="match status" value="1"/>
</dbReference>
<keyword evidence="5" id="KW-0571">Peptide transport</keyword>
<keyword evidence="6" id="KW-0653">Protein transport</keyword>
<evidence type="ECO:0000313" key="11">
    <source>
        <dbReference type="Proteomes" id="UP000824469"/>
    </source>
</evidence>
<keyword evidence="4 9" id="KW-0812">Transmembrane</keyword>
<evidence type="ECO:0000256" key="1">
    <source>
        <dbReference type="ARBA" id="ARBA00004141"/>
    </source>
</evidence>
<comment type="subcellular location">
    <subcellularLocation>
        <location evidence="1">Membrane</location>
        <topology evidence="1">Multi-pass membrane protein</topology>
    </subcellularLocation>
</comment>
<keyword evidence="11" id="KW-1185">Reference proteome</keyword>
<dbReference type="GO" id="GO:0035673">
    <property type="term" value="F:oligopeptide transmembrane transporter activity"/>
    <property type="evidence" value="ECO:0007669"/>
    <property type="project" value="InterPro"/>
</dbReference>
<keyword evidence="8 9" id="KW-0472">Membrane</keyword>
<dbReference type="GO" id="GO:0015031">
    <property type="term" value="P:protein transport"/>
    <property type="evidence" value="ECO:0007669"/>
    <property type="project" value="UniProtKB-KW"/>
</dbReference>
<evidence type="ECO:0000256" key="6">
    <source>
        <dbReference type="ARBA" id="ARBA00022927"/>
    </source>
</evidence>
<feature type="transmembrane region" description="Helical" evidence="9">
    <location>
        <begin position="41"/>
        <end position="61"/>
    </location>
</feature>
<evidence type="ECO:0000256" key="8">
    <source>
        <dbReference type="ARBA" id="ARBA00023136"/>
    </source>
</evidence>
<proteinExistence type="inferred from homology"/>
<evidence type="ECO:0000256" key="9">
    <source>
        <dbReference type="SAM" id="Phobius"/>
    </source>
</evidence>
<sequence length="139" mass="15433">MGRQIMDPDPEEKEVEEQSPIEEVALVVPITDDPTLPVFTFRVWILGFVSCVVLMFLNTFFTYRTQPLVISAILAQILALPVGKFMAATLPTWKMQFFGWEYSLNPGPFNMKEHVLITIFASNAVSSGGGDAYSIGAIN</sequence>
<evidence type="ECO:0000256" key="3">
    <source>
        <dbReference type="ARBA" id="ARBA00022448"/>
    </source>
</evidence>
<feature type="transmembrane region" description="Helical" evidence="9">
    <location>
        <begin position="68"/>
        <end position="90"/>
    </location>
</feature>
<keyword evidence="3" id="KW-0813">Transport</keyword>
<reference evidence="10 11" key="1">
    <citation type="journal article" date="2021" name="Nat. Plants">
        <title>The Taxus genome provides insights into paclitaxel biosynthesis.</title>
        <authorList>
            <person name="Xiong X."/>
            <person name="Gou J."/>
            <person name="Liao Q."/>
            <person name="Li Y."/>
            <person name="Zhou Q."/>
            <person name="Bi G."/>
            <person name="Li C."/>
            <person name="Du R."/>
            <person name="Wang X."/>
            <person name="Sun T."/>
            <person name="Guo L."/>
            <person name="Liang H."/>
            <person name="Lu P."/>
            <person name="Wu Y."/>
            <person name="Zhang Z."/>
            <person name="Ro D.K."/>
            <person name="Shang Y."/>
            <person name="Huang S."/>
            <person name="Yan J."/>
        </authorList>
    </citation>
    <scope>NUCLEOTIDE SEQUENCE [LARGE SCALE GENOMIC DNA]</scope>
    <source>
        <strain evidence="10">Ta-2019</strain>
    </source>
</reference>
<dbReference type="PANTHER" id="PTHR22601">
    <property type="entry name" value="ISP4 LIKE PROTEIN"/>
    <property type="match status" value="1"/>
</dbReference>
<dbReference type="EMBL" id="JAHRHJ020000006">
    <property type="protein sequence ID" value="KAH9311910.1"/>
    <property type="molecule type" value="Genomic_DNA"/>
</dbReference>
<dbReference type="AlphaFoldDB" id="A0AA38FY75"/>
<protein>
    <recommendedName>
        <fullName evidence="12">Oligopeptide transporter</fullName>
    </recommendedName>
</protein>
<organism evidence="10 11">
    <name type="scientific">Taxus chinensis</name>
    <name type="common">Chinese yew</name>
    <name type="synonym">Taxus wallichiana var. chinensis</name>
    <dbReference type="NCBI Taxonomy" id="29808"/>
    <lineage>
        <taxon>Eukaryota</taxon>
        <taxon>Viridiplantae</taxon>
        <taxon>Streptophyta</taxon>
        <taxon>Embryophyta</taxon>
        <taxon>Tracheophyta</taxon>
        <taxon>Spermatophyta</taxon>
        <taxon>Pinopsida</taxon>
        <taxon>Pinidae</taxon>
        <taxon>Conifers II</taxon>
        <taxon>Cupressales</taxon>
        <taxon>Taxaceae</taxon>
        <taxon>Taxus</taxon>
    </lineage>
</organism>
<feature type="non-terminal residue" evidence="10">
    <location>
        <position position="139"/>
    </location>
</feature>
<comment type="caution">
    <text evidence="10">The sequence shown here is derived from an EMBL/GenBank/DDBJ whole genome shotgun (WGS) entry which is preliminary data.</text>
</comment>
<evidence type="ECO:0000256" key="7">
    <source>
        <dbReference type="ARBA" id="ARBA00022989"/>
    </source>
</evidence>
<gene>
    <name evidence="10" type="ORF">KI387_026945</name>
</gene>
<dbReference type="GO" id="GO:0016020">
    <property type="term" value="C:membrane"/>
    <property type="evidence" value="ECO:0007669"/>
    <property type="project" value="UniProtKB-SubCell"/>
</dbReference>
<evidence type="ECO:0000256" key="2">
    <source>
        <dbReference type="ARBA" id="ARBA00005484"/>
    </source>
</evidence>
<comment type="similarity">
    <text evidence="2">Belongs to the oligopeptide OPT transporter (TC 2.A.67.1) family.</text>
</comment>
<dbReference type="InterPro" id="IPR004648">
    <property type="entry name" value="Oligpept_transpt"/>
</dbReference>
<evidence type="ECO:0000313" key="10">
    <source>
        <dbReference type="EMBL" id="KAH9311910.1"/>
    </source>
</evidence>